<keyword evidence="1" id="KW-0472">Membrane</keyword>
<dbReference type="RefSeq" id="WP_021752858.1">
    <property type="nucleotide sequence ID" value="NZ_KI271825.1"/>
</dbReference>
<reference evidence="2 3" key="1">
    <citation type="submission" date="2013-08" db="EMBL/GenBank/DDBJ databases">
        <authorList>
            <person name="Weinstock G."/>
            <person name="Sodergren E."/>
            <person name="Wylie T."/>
            <person name="Fulton L."/>
            <person name="Fulton R."/>
            <person name="Fronick C."/>
            <person name="O'Laughlin M."/>
            <person name="Godfrey J."/>
            <person name="Miner T."/>
            <person name="Herter B."/>
            <person name="Appelbaum E."/>
            <person name="Cordes M."/>
            <person name="Lek S."/>
            <person name="Wollam A."/>
            <person name="Pepin K.H."/>
            <person name="Palsikar V.B."/>
            <person name="Mitreva M."/>
            <person name="Wilson R.K."/>
        </authorList>
    </citation>
    <scope>NUCLEOTIDE SEQUENCE [LARGE SCALE GENOMIC DNA]</scope>
    <source>
        <strain evidence="2 3">ATCC 700627</strain>
    </source>
</reference>
<feature type="transmembrane region" description="Helical" evidence="1">
    <location>
        <begin position="32"/>
        <end position="54"/>
    </location>
</feature>
<keyword evidence="1" id="KW-0812">Transmembrane</keyword>
<dbReference type="eggNOG" id="ENOG5032ZAG">
    <property type="taxonomic scope" value="Bacteria"/>
</dbReference>
<comment type="caution">
    <text evidence="2">The sequence shown here is derived from an EMBL/GenBank/DDBJ whole genome shotgun (WGS) entry which is preliminary data.</text>
</comment>
<dbReference type="Proteomes" id="UP000016637">
    <property type="component" value="Unassembled WGS sequence"/>
</dbReference>
<dbReference type="AlphaFoldDB" id="U2Q9R4"/>
<evidence type="ECO:0000313" key="2">
    <source>
        <dbReference type="EMBL" id="ERK59555.1"/>
    </source>
</evidence>
<feature type="transmembrane region" description="Helical" evidence="1">
    <location>
        <begin position="83"/>
        <end position="105"/>
    </location>
</feature>
<accession>U2Q9R4</accession>
<protein>
    <submittedName>
        <fullName evidence="2">Uncharacterized protein</fullName>
    </submittedName>
</protein>
<keyword evidence="3" id="KW-1185">Reference proteome</keyword>
<organism evidence="2 3">
    <name type="scientific">Gemella bergeri ATCC 700627</name>
    <dbReference type="NCBI Taxonomy" id="1321820"/>
    <lineage>
        <taxon>Bacteria</taxon>
        <taxon>Bacillati</taxon>
        <taxon>Bacillota</taxon>
        <taxon>Bacilli</taxon>
        <taxon>Bacillales</taxon>
        <taxon>Gemellaceae</taxon>
        <taxon>Gemella</taxon>
    </lineage>
</organism>
<keyword evidence="1" id="KW-1133">Transmembrane helix</keyword>
<gene>
    <name evidence="2" type="ORF">HMPREF1983_00498</name>
</gene>
<dbReference type="PATRIC" id="fig|1321820.3.peg.489"/>
<name>U2Q9R4_9BACL</name>
<sequence>MTKEERAKKWFRNIPSAEFLDMKTKMDICSKVAKKVIIIFLILFSMECILLFLISDGEIFNITANFLNNISESSSTKNHYRRVAFIGGLIYLPVVVLPLIVALIYKNKCLKSETAKATDIIKNDIHE</sequence>
<dbReference type="HOGENOM" id="CLU_1967379_0_0_9"/>
<evidence type="ECO:0000256" key="1">
    <source>
        <dbReference type="SAM" id="Phobius"/>
    </source>
</evidence>
<proteinExistence type="predicted"/>
<evidence type="ECO:0000313" key="3">
    <source>
        <dbReference type="Proteomes" id="UP000016637"/>
    </source>
</evidence>
<dbReference type="EMBL" id="AWVP01000025">
    <property type="protein sequence ID" value="ERK59555.1"/>
    <property type="molecule type" value="Genomic_DNA"/>
</dbReference>